<keyword evidence="2" id="KW-1185">Reference proteome</keyword>
<dbReference type="EMBL" id="JALJXV010000001">
    <property type="protein sequence ID" value="MCP1673217.1"/>
    <property type="molecule type" value="Genomic_DNA"/>
</dbReference>
<protein>
    <recommendedName>
        <fullName evidence="3">HNH endonuclease</fullName>
    </recommendedName>
</protein>
<gene>
    <name evidence="1" type="ORF">J2T57_000309</name>
</gene>
<evidence type="ECO:0000313" key="2">
    <source>
        <dbReference type="Proteomes" id="UP001205843"/>
    </source>
</evidence>
<name>A0AAE3G0P0_9GAMM</name>
<dbReference type="AlphaFoldDB" id="A0AAE3G0P0"/>
<comment type="caution">
    <text evidence="1">The sequence shown here is derived from an EMBL/GenBank/DDBJ whole genome shotgun (WGS) entry which is preliminary data.</text>
</comment>
<reference evidence="1" key="1">
    <citation type="submission" date="2022-03" db="EMBL/GenBank/DDBJ databases">
        <title>Genomic Encyclopedia of Type Strains, Phase III (KMG-III): the genomes of soil and plant-associated and newly described type strains.</title>
        <authorList>
            <person name="Whitman W."/>
        </authorList>
    </citation>
    <scope>NUCLEOTIDE SEQUENCE</scope>
    <source>
        <strain evidence="1">ANL 6-2</strain>
    </source>
</reference>
<dbReference type="PANTHER" id="PTHR37827:SF1">
    <property type="entry name" value="HNH DOMAIN-CONTAINING PROTEIN"/>
    <property type="match status" value="1"/>
</dbReference>
<organism evidence="1 2">
    <name type="scientific">Natronocella acetinitrilica</name>
    <dbReference type="NCBI Taxonomy" id="414046"/>
    <lineage>
        <taxon>Bacteria</taxon>
        <taxon>Pseudomonadati</taxon>
        <taxon>Pseudomonadota</taxon>
        <taxon>Gammaproteobacteria</taxon>
        <taxon>Chromatiales</taxon>
        <taxon>Ectothiorhodospiraceae</taxon>
        <taxon>Natronocella</taxon>
    </lineage>
</organism>
<dbReference type="PANTHER" id="PTHR37827">
    <property type="entry name" value="TUDOR DOMAIN-CONTAINING PROTEIN"/>
    <property type="match status" value="1"/>
</dbReference>
<dbReference type="Proteomes" id="UP001205843">
    <property type="component" value="Unassembled WGS sequence"/>
</dbReference>
<evidence type="ECO:0008006" key="3">
    <source>
        <dbReference type="Google" id="ProtNLM"/>
    </source>
</evidence>
<evidence type="ECO:0000313" key="1">
    <source>
        <dbReference type="EMBL" id="MCP1673217.1"/>
    </source>
</evidence>
<accession>A0AAE3G0P0</accession>
<sequence>MTADRSEGNPCALCARSLPLTFHHLIPRKNHRRSSFRRRFDITDMRSRGTWLCHDCHRAIHRLHDERTLGLRLNTLEALQADPAVQRHVSWAARQRRRPS</sequence>
<proteinExistence type="predicted"/>
<dbReference type="RefSeq" id="WP_253473194.1">
    <property type="nucleotide sequence ID" value="NZ_JALJXV010000001.1"/>
</dbReference>